<evidence type="ECO:0000313" key="2">
    <source>
        <dbReference type="EMBL" id="PNP40256.1"/>
    </source>
</evidence>
<evidence type="ECO:0000256" key="1">
    <source>
        <dbReference type="SAM" id="MobiDB-lite"/>
    </source>
</evidence>
<gene>
    <name evidence="2" type="ORF">TGAMA5MH_07911</name>
</gene>
<dbReference type="AlphaFoldDB" id="A0A2K0T408"/>
<protein>
    <submittedName>
        <fullName evidence="2">Uncharacterized protein</fullName>
    </submittedName>
</protein>
<reference evidence="2 3" key="1">
    <citation type="submission" date="2017-02" db="EMBL/GenBank/DDBJ databases">
        <title>Genomes of Trichoderma spp. with biocontrol activity.</title>
        <authorList>
            <person name="Gardiner D."/>
            <person name="Kazan K."/>
            <person name="Vos C."/>
            <person name="Harvey P."/>
        </authorList>
    </citation>
    <scope>NUCLEOTIDE SEQUENCE [LARGE SCALE GENOMIC DNA]</scope>
    <source>
        <strain evidence="2 3">A5MH</strain>
    </source>
</reference>
<dbReference type="EMBL" id="MTYH01000072">
    <property type="protein sequence ID" value="PNP40256.1"/>
    <property type="molecule type" value="Genomic_DNA"/>
</dbReference>
<organism evidence="2 3">
    <name type="scientific">Trichoderma gamsii</name>
    <dbReference type="NCBI Taxonomy" id="398673"/>
    <lineage>
        <taxon>Eukaryota</taxon>
        <taxon>Fungi</taxon>
        <taxon>Dikarya</taxon>
        <taxon>Ascomycota</taxon>
        <taxon>Pezizomycotina</taxon>
        <taxon>Sordariomycetes</taxon>
        <taxon>Hypocreomycetidae</taxon>
        <taxon>Hypocreales</taxon>
        <taxon>Hypocreaceae</taxon>
        <taxon>Trichoderma</taxon>
    </lineage>
</organism>
<accession>A0A2K0T408</accession>
<evidence type="ECO:0000313" key="3">
    <source>
        <dbReference type="Proteomes" id="UP000236546"/>
    </source>
</evidence>
<name>A0A2K0T408_9HYPO</name>
<comment type="caution">
    <text evidence="2">The sequence shown here is derived from an EMBL/GenBank/DDBJ whole genome shotgun (WGS) entry which is preliminary data.</text>
</comment>
<feature type="region of interest" description="Disordered" evidence="1">
    <location>
        <begin position="28"/>
        <end position="53"/>
    </location>
</feature>
<proteinExistence type="predicted"/>
<sequence>MQGIGVVETEPTEEDNIVYTTIITTTVNTDPTPAPSTPVVPKKKGAKADEKADQIADPAPSLLKWQAAYKRWETSETKARFAIRLILIHTTTTSKQLGLYQLGIHCLHRNMPPPQLLPAACIDVFRPLCQPPANCWHCHA</sequence>
<dbReference type="Proteomes" id="UP000236546">
    <property type="component" value="Unassembled WGS sequence"/>
</dbReference>